<evidence type="ECO:0000313" key="2">
    <source>
        <dbReference type="Proteomes" id="UP000010959"/>
    </source>
</evidence>
<gene>
    <name evidence="1" type="ORF">RBSWK_01470</name>
</gene>
<dbReference type="Proteomes" id="UP000010959">
    <property type="component" value="Unassembled WGS sequence"/>
</dbReference>
<accession>L7CNE3</accession>
<proteinExistence type="predicted"/>
<organism evidence="1 2">
    <name type="scientific">Rhodopirellula baltica SWK14</name>
    <dbReference type="NCBI Taxonomy" id="993516"/>
    <lineage>
        <taxon>Bacteria</taxon>
        <taxon>Pseudomonadati</taxon>
        <taxon>Planctomycetota</taxon>
        <taxon>Planctomycetia</taxon>
        <taxon>Pirellulales</taxon>
        <taxon>Pirellulaceae</taxon>
        <taxon>Rhodopirellula</taxon>
    </lineage>
</organism>
<dbReference type="AlphaFoldDB" id="L7CNE3"/>
<name>L7CNE3_RHOBT</name>
<dbReference type="EMBL" id="AMWG01000028">
    <property type="protein sequence ID" value="ELP34571.1"/>
    <property type="molecule type" value="Genomic_DNA"/>
</dbReference>
<sequence length="57" mass="6007">MSFEAGIFGDFVSPNVTQQGGNVNNASARVRLAGAIAEQPLGNSRNCRHCSSKKGQK</sequence>
<protein>
    <submittedName>
        <fullName evidence="1">Uncharacterized protein</fullName>
    </submittedName>
</protein>
<evidence type="ECO:0000313" key="1">
    <source>
        <dbReference type="EMBL" id="ELP34571.1"/>
    </source>
</evidence>
<comment type="caution">
    <text evidence="1">The sequence shown here is derived from an EMBL/GenBank/DDBJ whole genome shotgun (WGS) entry which is preliminary data.</text>
</comment>
<reference evidence="1 2" key="1">
    <citation type="journal article" date="2013" name="Mar. Genomics">
        <title>Expression of sulfatases in Rhodopirellula baltica and the diversity of sulfatases in the genus Rhodopirellula.</title>
        <authorList>
            <person name="Wegner C.E."/>
            <person name="Richter-Heitmann T."/>
            <person name="Klindworth A."/>
            <person name="Klockow C."/>
            <person name="Richter M."/>
            <person name="Achstetter T."/>
            <person name="Glockner F.O."/>
            <person name="Harder J."/>
        </authorList>
    </citation>
    <scope>NUCLEOTIDE SEQUENCE [LARGE SCALE GENOMIC DNA]</scope>
    <source>
        <strain evidence="1 2">SWK14</strain>
    </source>
</reference>